<accession>A0A9N9J9K7</accession>
<keyword evidence="2" id="KW-1185">Reference proteome</keyword>
<dbReference type="AlphaFoldDB" id="A0A9N9J9K7"/>
<protein>
    <submittedName>
        <fullName evidence="1">14158_t:CDS:1</fullName>
    </submittedName>
</protein>
<evidence type="ECO:0000313" key="2">
    <source>
        <dbReference type="Proteomes" id="UP000789405"/>
    </source>
</evidence>
<organism evidence="1 2">
    <name type="scientific">Dentiscutata erythropus</name>
    <dbReference type="NCBI Taxonomy" id="1348616"/>
    <lineage>
        <taxon>Eukaryota</taxon>
        <taxon>Fungi</taxon>
        <taxon>Fungi incertae sedis</taxon>
        <taxon>Mucoromycota</taxon>
        <taxon>Glomeromycotina</taxon>
        <taxon>Glomeromycetes</taxon>
        <taxon>Diversisporales</taxon>
        <taxon>Gigasporaceae</taxon>
        <taxon>Dentiscutata</taxon>
    </lineage>
</organism>
<proteinExistence type="predicted"/>
<reference evidence="1" key="1">
    <citation type="submission" date="2021-06" db="EMBL/GenBank/DDBJ databases">
        <authorList>
            <person name="Kallberg Y."/>
            <person name="Tangrot J."/>
            <person name="Rosling A."/>
        </authorList>
    </citation>
    <scope>NUCLEOTIDE SEQUENCE</scope>
    <source>
        <strain evidence="1">MA453B</strain>
    </source>
</reference>
<sequence>NIQVEVNSIAENEELTRNIDAAENCSKKRQKRRTKVTRDEVSIIKRLRSLEDSLVDNEVAST</sequence>
<gene>
    <name evidence="1" type="ORF">DERYTH_LOCUS18716</name>
</gene>
<feature type="non-terminal residue" evidence="1">
    <location>
        <position position="62"/>
    </location>
</feature>
<dbReference type="Proteomes" id="UP000789405">
    <property type="component" value="Unassembled WGS sequence"/>
</dbReference>
<evidence type="ECO:0000313" key="1">
    <source>
        <dbReference type="EMBL" id="CAG8771330.1"/>
    </source>
</evidence>
<dbReference type="EMBL" id="CAJVPY010019384">
    <property type="protein sequence ID" value="CAG8771330.1"/>
    <property type="molecule type" value="Genomic_DNA"/>
</dbReference>
<feature type="non-terminal residue" evidence="1">
    <location>
        <position position="1"/>
    </location>
</feature>
<comment type="caution">
    <text evidence="1">The sequence shown here is derived from an EMBL/GenBank/DDBJ whole genome shotgun (WGS) entry which is preliminary data.</text>
</comment>
<name>A0A9N9J9K7_9GLOM</name>